<accession>A0ACB9BGK6</accession>
<reference evidence="1 2" key="2">
    <citation type="journal article" date="2022" name="Mol. Ecol. Resour.">
        <title>The genomes of chicory, endive, great burdock and yacon provide insights into Asteraceae paleo-polyploidization history and plant inulin production.</title>
        <authorList>
            <person name="Fan W."/>
            <person name="Wang S."/>
            <person name="Wang H."/>
            <person name="Wang A."/>
            <person name="Jiang F."/>
            <person name="Liu H."/>
            <person name="Zhao H."/>
            <person name="Xu D."/>
            <person name="Zhang Y."/>
        </authorList>
    </citation>
    <scope>NUCLEOTIDE SEQUENCE [LARGE SCALE GENOMIC DNA]</scope>
    <source>
        <strain evidence="2">cv. Niubang</strain>
    </source>
</reference>
<name>A0ACB9BGK6_ARCLA</name>
<proteinExistence type="predicted"/>
<gene>
    <name evidence="1" type="ORF">L6452_20720</name>
</gene>
<organism evidence="1 2">
    <name type="scientific">Arctium lappa</name>
    <name type="common">Greater burdock</name>
    <name type="synonym">Lappa major</name>
    <dbReference type="NCBI Taxonomy" id="4217"/>
    <lineage>
        <taxon>Eukaryota</taxon>
        <taxon>Viridiplantae</taxon>
        <taxon>Streptophyta</taxon>
        <taxon>Embryophyta</taxon>
        <taxon>Tracheophyta</taxon>
        <taxon>Spermatophyta</taxon>
        <taxon>Magnoliopsida</taxon>
        <taxon>eudicotyledons</taxon>
        <taxon>Gunneridae</taxon>
        <taxon>Pentapetalae</taxon>
        <taxon>asterids</taxon>
        <taxon>campanulids</taxon>
        <taxon>Asterales</taxon>
        <taxon>Asteraceae</taxon>
        <taxon>Carduoideae</taxon>
        <taxon>Cardueae</taxon>
        <taxon>Arctiinae</taxon>
        <taxon>Arctium</taxon>
    </lineage>
</organism>
<evidence type="ECO:0000313" key="1">
    <source>
        <dbReference type="EMBL" id="KAI3719815.1"/>
    </source>
</evidence>
<evidence type="ECO:0000313" key="2">
    <source>
        <dbReference type="Proteomes" id="UP001055879"/>
    </source>
</evidence>
<dbReference type="EMBL" id="CM042052">
    <property type="protein sequence ID" value="KAI3719815.1"/>
    <property type="molecule type" value="Genomic_DNA"/>
</dbReference>
<dbReference type="Proteomes" id="UP001055879">
    <property type="component" value="Linkage Group LG06"/>
</dbReference>
<comment type="caution">
    <text evidence="1">The sequence shown here is derived from an EMBL/GenBank/DDBJ whole genome shotgun (WGS) entry which is preliminary data.</text>
</comment>
<protein>
    <submittedName>
        <fullName evidence="1">Uncharacterized protein</fullName>
    </submittedName>
</protein>
<reference evidence="2" key="1">
    <citation type="journal article" date="2022" name="Mol. Ecol. Resour.">
        <title>The genomes of chicory, endive, great burdock and yacon provide insights into Asteraceae palaeo-polyploidization history and plant inulin production.</title>
        <authorList>
            <person name="Fan W."/>
            <person name="Wang S."/>
            <person name="Wang H."/>
            <person name="Wang A."/>
            <person name="Jiang F."/>
            <person name="Liu H."/>
            <person name="Zhao H."/>
            <person name="Xu D."/>
            <person name="Zhang Y."/>
        </authorList>
    </citation>
    <scope>NUCLEOTIDE SEQUENCE [LARGE SCALE GENOMIC DNA]</scope>
    <source>
        <strain evidence="2">cv. Niubang</strain>
    </source>
</reference>
<keyword evidence="2" id="KW-1185">Reference proteome</keyword>
<sequence>MKTLRRCKNNWEPENVVLIDVDSDSFNNVNIDIPENLAKKLQGSNRLKNGKNFPSRTYIYIDDGDDESPDNQHAETDTNFAQDNLSPVKFSKSKRMYAGRGLNNCYDFSMQSDGDSSDMDSPDCEFMVDSSGMLQEQWERASLKRKANVRSDQCGMTENDSFSTHYEDAQDYFGVKRNKQSYAEVPSRFDSKEVIREKDGQGFGTTIESRRRNTSFDPIKECSNDISLNTTGKTNILDKNAKIHAQEESLMEDLSNSEQQTCKCFEHFDCCLCKDNSQSHKLSSLISNEQPTYAQGKQKYKIPSDHGASGIADIGPRNLDLQVDRTSSHQNPFSVETVDCSHGFGHRDDKSEETPSSSTSSKVEIEGQSILNTSNIEDAPVEKSIVNEREKLKETDEYKRALEEELAARQRALKVQAEEAQQLRRFLKRKRAEKMRLLDMERRQKQRLEEIRETQKKDEENMNLKEMYRTEVQQELNKLKTICHDMASLLRGLGVLTNNDPSASSLQVRAAYKRALLSFHPDRASGSDVREQVEAEEKFKLISRMKDKIL</sequence>